<evidence type="ECO:0000313" key="1">
    <source>
        <dbReference type="EMBL" id="PPV12380.1"/>
    </source>
</evidence>
<reference evidence="1 2" key="1">
    <citation type="submission" date="2016-01" db="EMBL/GenBank/DDBJ databases">
        <title>Characterization of the Clostridium difficile lineages that are prevalent in Hong Kong and China.</title>
        <authorList>
            <person name="Kwok J.S.-L."/>
            <person name="Lam W.-Y."/>
            <person name="Ip M."/>
            <person name="Chan T.-F."/>
            <person name="Hawkey P.M."/>
            <person name="Tsui S.K.-W."/>
        </authorList>
    </citation>
    <scope>NUCLEOTIDE SEQUENCE [LARGE SCALE GENOMIC DNA]</scope>
    <source>
        <strain evidence="1 2">300064</strain>
    </source>
</reference>
<dbReference type="EMBL" id="LRDH01000147">
    <property type="protein sequence ID" value="PPV12380.1"/>
    <property type="molecule type" value="Genomic_DNA"/>
</dbReference>
<evidence type="ECO:0000313" key="2">
    <source>
        <dbReference type="Proteomes" id="UP000238081"/>
    </source>
</evidence>
<dbReference type="Proteomes" id="UP000238081">
    <property type="component" value="Unassembled WGS sequence"/>
</dbReference>
<sequence>MIIKRDKEDILKEFKEEYLESHWVRDFIEIDEVYRNKKSEIGKELMETFERLCDKCISLQNSNLKGNIKYIYFSFLRTSFCEGRGEFRIDAYDENWFLDKSECYINMNFDFVYKSLFEFMDELKKERKKYGSDLNDMDIEEIILDEADKYLMLVIEFLKDRINQFIQAKSYSEMKKCEDIKIMAGEYMDEAEIIYEASV</sequence>
<organism evidence="1 2">
    <name type="scientific">Clostridium butyricum</name>
    <dbReference type="NCBI Taxonomy" id="1492"/>
    <lineage>
        <taxon>Bacteria</taxon>
        <taxon>Bacillati</taxon>
        <taxon>Bacillota</taxon>
        <taxon>Clostridia</taxon>
        <taxon>Eubacteriales</taxon>
        <taxon>Clostridiaceae</taxon>
        <taxon>Clostridium</taxon>
    </lineage>
</organism>
<accession>A0A2S7F6D1</accession>
<protein>
    <submittedName>
        <fullName evidence="1">Uncharacterized protein</fullName>
    </submittedName>
</protein>
<proteinExistence type="predicted"/>
<dbReference type="RefSeq" id="WP_043667200.1">
    <property type="nucleotide sequence ID" value="NZ_JSEG01000053.1"/>
</dbReference>
<gene>
    <name evidence="1" type="ORF">AWN73_18985</name>
</gene>
<comment type="caution">
    <text evidence="1">The sequence shown here is derived from an EMBL/GenBank/DDBJ whole genome shotgun (WGS) entry which is preliminary data.</text>
</comment>
<name>A0A2S7F6D1_CLOBU</name>
<dbReference type="AlphaFoldDB" id="A0A2S7F6D1"/>